<name>A0A1M6IPU8_9FIRM</name>
<gene>
    <name evidence="1" type="ORF">SAMN02745176_03353</name>
</gene>
<reference evidence="1 2" key="1">
    <citation type="submission" date="2016-11" db="EMBL/GenBank/DDBJ databases">
        <authorList>
            <person name="Jaros S."/>
            <person name="Januszkiewicz K."/>
            <person name="Wedrychowicz H."/>
        </authorList>
    </citation>
    <scope>NUCLEOTIDE SEQUENCE [LARGE SCALE GENOMIC DNA]</scope>
    <source>
        <strain evidence="1 2">DSM 19022</strain>
    </source>
</reference>
<protein>
    <recommendedName>
        <fullName evidence="3">HicA toxin of toxin-antitoxin</fullName>
    </recommendedName>
</protein>
<dbReference type="STRING" id="1122184.SAMN02745176_03353"/>
<evidence type="ECO:0000313" key="2">
    <source>
        <dbReference type="Proteomes" id="UP000184442"/>
    </source>
</evidence>
<sequence length="81" mass="9491">MPYRFTTGDIKKIARRLGLQKIRDKVWSGIDINGQFLQTYIHDHGDGVQVKTGTAKRQAEQMGFKDLEDMYDFLKDNKRTR</sequence>
<evidence type="ECO:0008006" key="3">
    <source>
        <dbReference type="Google" id="ProtNLM"/>
    </source>
</evidence>
<organism evidence="1 2">
    <name type="scientific">Lutispora thermophila DSM 19022</name>
    <dbReference type="NCBI Taxonomy" id="1122184"/>
    <lineage>
        <taxon>Bacteria</taxon>
        <taxon>Bacillati</taxon>
        <taxon>Bacillota</taxon>
        <taxon>Clostridia</taxon>
        <taxon>Lutisporales</taxon>
        <taxon>Lutisporaceae</taxon>
        <taxon>Lutispora</taxon>
    </lineage>
</organism>
<accession>A0A1M6IPU8</accession>
<dbReference type="AlphaFoldDB" id="A0A1M6IPU8"/>
<keyword evidence="2" id="KW-1185">Reference proteome</keyword>
<dbReference type="Proteomes" id="UP000184442">
    <property type="component" value="Unassembled WGS sequence"/>
</dbReference>
<evidence type="ECO:0000313" key="1">
    <source>
        <dbReference type="EMBL" id="SHJ36494.1"/>
    </source>
</evidence>
<dbReference type="OrthoDB" id="2083962at2"/>
<dbReference type="RefSeq" id="WP_073027818.1">
    <property type="nucleotide sequence ID" value="NZ_FQZS01000036.1"/>
</dbReference>
<proteinExistence type="predicted"/>
<dbReference type="EMBL" id="FQZS01000036">
    <property type="protein sequence ID" value="SHJ36494.1"/>
    <property type="molecule type" value="Genomic_DNA"/>
</dbReference>